<evidence type="ECO:0000256" key="9">
    <source>
        <dbReference type="ARBA" id="ARBA00023679"/>
    </source>
</evidence>
<keyword evidence="7" id="KW-0460">Magnesium</keyword>
<dbReference type="PROSITE" id="PS00893">
    <property type="entry name" value="NUDIX_BOX"/>
    <property type="match status" value="1"/>
</dbReference>
<evidence type="ECO:0000256" key="2">
    <source>
        <dbReference type="ARBA" id="ARBA00001947"/>
    </source>
</evidence>
<dbReference type="GO" id="GO:0005829">
    <property type="term" value="C:cytosol"/>
    <property type="evidence" value="ECO:0007669"/>
    <property type="project" value="TreeGrafter"/>
</dbReference>
<dbReference type="GO" id="GO:0006742">
    <property type="term" value="P:NADP+ catabolic process"/>
    <property type="evidence" value="ECO:0007669"/>
    <property type="project" value="TreeGrafter"/>
</dbReference>
<dbReference type="Proteomes" id="UP000241899">
    <property type="component" value="Unassembled WGS sequence"/>
</dbReference>
<keyword evidence="5" id="KW-0479">Metal-binding</keyword>
<keyword evidence="8" id="KW-0520">NAD</keyword>
<dbReference type="SUPFAM" id="SSF55811">
    <property type="entry name" value="Nudix"/>
    <property type="match status" value="1"/>
</dbReference>
<evidence type="ECO:0000256" key="6">
    <source>
        <dbReference type="ARBA" id="ARBA00022801"/>
    </source>
</evidence>
<dbReference type="CDD" id="cd03429">
    <property type="entry name" value="NUDIX_NADH_pyrophosphatase_Nudt13"/>
    <property type="match status" value="1"/>
</dbReference>
<keyword evidence="6 10" id="KW-0378">Hydrolase</keyword>
<evidence type="ECO:0000256" key="5">
    <source>
        <dbReference type="ARBA" id="ARBA00022723"/>
    </source>
</evidence>
<name>A0A2T4JJT8_9RHOB</name>
<feature type="domain" description="Nudix hydrolase" evidence="11">
    <location>
        <begin position="180"/>
        <end position="304"/>
    </location>
</feature>
<evidence type="ECO:0000313" key="13">
    <source>
        <dbReference type="Proteomes" id="UP000241899"/>
    </source>
</evidence>
<evidence type="ECO:0000259" key="11">
    <source>
        <dbReference type="PROSITE" id="PS51462"/>
    </source>
</evidence>
<dbReference type="Pfam" id="PF09297">
    <property type="entry name" value="Zn_ribbon_NUD"/>
    <property type="match status" value="1"/>
</dbReference>
<evidence type="ECO:0000256" key="1">
    <source>
        <dbReference type="ARBA" id="ARBA00001946"/>
    </source>
</evidence>
<accession>A0A2T4JJT8</accession>
<dbReference type="Gene3D" id="3.90.79.20">
    <property type="match status" value="1"/>
</dbReference>
<evidence type="ECO:0000256" key="8">
    <source>
        <dbReference type="ARBA" id="ARBA00023027"/>
    </source>
</evidence>
<dbReference type="GO" id="GO:0035529">
    <property type="term" value="F:NADH pyrophosphatase activity"/>
    <property type="evidence" value="ECO:0007669"/>
    <property type="project" value="TreeGrafter"/>
</dbReference>
<comment type="cofactor">
    <cofactor evidence="1">
        <name>Mg(2+)</name>
        <dbReference type="ChEBI" id="CHEBI:18420"/>
    </cofactor>
</comment>
<dbReference type="InterPro" id="IPR020476">
    <property type="entry name" value="Nudix_hydrolase"/>
</dbReference>
<dbReference type="PANTHER" id="PTHR42904:SF6">
    <property type="entry name" value="NAD-CAPPED RNA HYDROLASE NUDT12"/>
    <property type="match status" value="1"/>
</dbReference>
<dbReference type="GO" id="GO:0019677">
    <property type="term" value="P:NAD+ catabolic process"/>
    <property type="evidence" value="ECO:0007669"/>
    <property type="project" value="TreeGrafter"/>
</dbReference>
<evidence type="ECO:0000256" key="7">
    <source>
        <dbReference type="ARBA" id="ARBA00022842"/>
    </source>
</evidence>
<comment type="caution">
    <text evidence="12">The sequence shown here is derived from an EMBL/GenBank/DDBJ whole genome shotgun (WGS) entry which is preliminary data.</text>
</comment>
<comment type="similarity">
    <text evidence="3">Belongs to the Nudix hydrolase family. NudC subfamily.</text>
</comment>
<dbReference type="InterPro" id="IPR049734">
    <property type="entry name" value="NudC-like_C"/>
</dbReference>
<dbReference type="GO" id="GO:0046872">
    <property type="term" value="F:metal ion binding"/>
    <property type="evidence" value="ECO:0007669"/>
    <property type="project" value="UniProtKB-KW"/>
</dbReference>
<dbReference type="InterPro" id="IPR000086">
    <property type="entry name" value="NUDIX_hydrolase_dom"/>
</dbReference>
<dbReference type="InterPro" id="IPR020084">
    <property type="entry name" value="NUDIX_hydrolase_CS"/>
</dbReference>
<protein>
    <recommendedName>
        <fullName evidence="4">NAD(+) diphosphatase</fullName>
        <ecNumber evidence="4">3.6.1.22</ecNumber>
    </recommendedName>
</protein>
<dbReference type="PANTHER" id="PTHR42904">
    <property type="entry name" value="NUDIX HYDROLASE, NUDC SUBFAMILY"/>
    <property type="match status" value="1"/>
</dbReference>
<dbReference type="OrthoDB" id="9791656at2"/>
<dbReference type="Gene3D" id="3.90.79.10">
    <property type="entry name" value="Nucleoside Triphosphate Pyrophosphohydrolase"/>
    <property type="match status" value="1"/>
</dbReference>
<dbReference type="Pfam" id="PF00293">
    <property type="entry name" value="NUDIX"/>
    <property type="match status" value="1"/>
</dbReference>
<comment type="catalytic activity">
    <reaction evidence="9">
        <text>a 5'-end NAD(+)-phospho-ribonucleoside in mRNA + H2O = a 5'-end phospho-adenosine-phospho-ribonucleoside in mRNA + beta-nicotinamide D-ribonucleotide + 2 H(+)</text>
        <dbReference type="Rhea" id="RHEA:60876"/>
        <dbReference type="Rhea" id="RHEA-COMP:15698"/>
        <dbReference type="Rhea" id="RHEA-COMP:15719"/>
        <dbReference type="ChEBI" id="CHEBI:14649"/>
        <dbReference type="ChEBI" id="CHEBI:15377"/>
        <dbReference type="ChEBI" id="CHEBI:15378"/>
        <dbReference type="ChEBI" id="CHEBI:144029"/>
        <dbReference type="ChEBI" id="CHEBI:144051"/>
    </reaction>
    <physiologicalReaction direction="left-to-right" evidence="9">
        <dbReference type="Rhea" id="RHEA:60877"/>
    </physiologicalReaction>
</comment>
<comment type="cofactor">
    <cofactor evidence="2">
        <name>Zn(2+)</name>
        <dbReference type="ChEBI" id="CHEBI:29105"/>
    </cofactor>
</comment>
<proteinExistence type="inferred from homology"/>
<evidence type="ECO:0000256" key="3">
    <source>
        <dbReference type="ARBA" id="ARBA00009595"/>
    </source>
</evidence>
<dbReference type="InterPro" id="IPR015375">
    <property type="entry name" value="NADH_PPase-like_N"/>
</dbReference>
<dbReference type="EMBL" id="PZKF01000009">
    <property type="protein sequence ID" value="PTE18164.1"/>
    <property type="molecule type" value="Genomic_DNA"/>
</dbReference>
<dbReference type="EC" id="3.6.1.22" evidence="4"/>
<dbReference type="InterPro" id="IPR015797">
    <property type="entry name" value="NUDIX_hydrolase-like_dom_sf"/>
</dbReference>
<dbReference type="Pfam" id="PF09296">
    <property type="entry name" value="NUDIX-like"/>
    <property type="match status" value="1"/>
</dbReference>
<keyword evidence="13" id="KW-1185">Reference proteome</keyword>
<dbReference type="PRINTS" id="PR00502">
    <property type="entry name" value="NUDIXFAMILY"/>
</dbReference>
<dbReference type="NCBIfam" id="NF001299">
    <property type="entry name" value="PRK00241.1"/>
    <property type="match status" value="1"/>
</dbReference>
<organism evidence="12 13">
    <name type="scientific">Phaeovulum veldkampii DSM 11550</name>
    <dbReference type="NCBI Taxonomy" id="1185920"/>
    <lineage>
        <taxon>Bacteria</taxon>
        <taxon>Pseudomonadati</taxon>
        <taxon>Pseudomonadota</taxon>
        <taxon>Alphaproteobacteria</taxon>
        <taxon>Rhodobacterales</taxon>
        <taxon>Paracoccaceae</taxon>
        <taxon>Phaeovulum</taxon>
    </lineage>
</organism>
<evidence type="ECO:0000313" key="12">
    <source>
        <dbReference type="EMBL" id="PTE18164.1"/>
    </source>
</evidence>
<dbReference type="InterPro" id="IPR015376">
    <property type="entry name" value="Znr_NADH_PPase"/>
</dbReference>
<dbReference type="PROSITE" id="PS51462">
    <property type="entry name" value="NUDIX"/>
    <property type="match status" value="1"/>
</dbReference>
<dbReference type="InterPro" id="IPR050241">
    <property type="entry name" value="NAD-cap_RNA_hydrolase_NudC"/>
</dbReference>
<dbReference type="AlphaFoldDB" id="A0A2T4JJT8"/>
<dbReference type="RefSeq" id="WP_107324339.1">
    <property type="nucleotide sequence ID" value="NZ_NHSP01000047.1"/>
</dbReference>
<evidence type="ECO:0000256" key="4">
    <source>
        <dbReference type="ARBA" id="ARBA00012381"/>
    </source>
</evidence>
<sequence>MKQEPGWAFAGSGLDRATGLRADPVALAAALAAPGARVLPVWQGRLLVEEGARLGWLSAGHPVLAGAAAAPMLLGLEAGAARFAQDIAPWQPTAGSAPAPGFLDPFEPGHPALPETFRFADLRGVMGLLSPRAAELAAMARALTGWHASHRFCAACGAACLPAEAGWQRLCPACGAAHFPRTDPVVIMLVTHGNATLIGRSPGWPDGMYSCLAGYIEPGETVEAAVRREVAEETGVQVGSVCQVGSQPWPFPASLMLGCHGRAETTAITPDPAEIEDACWITREDLAQVFAGHHATIRAPRVGAIAHGLMRRWLADRL</sequence>
<reference evidence="12 13" key="1">
    <citation type="submission" date="2018-03" db="EMBL/GenBank/DDBJ databases">
        <title>Rhodobacter veldkampii.</title>
        <authorList>
            <person name="Meyer T.E."/>
            <person name="Miller S."/>
            <person name="Lodha T."/>
            <person name="Gandham S."/>
            <person name="Chintalapati S."/>
            <person name="Chintalapati V.R."/>
        </authorList>
    </citation>
    <scope>NUCLEOTIDE SEQUENCE [LARGE SCALE GENOMIC DNA]</scope>
    <source>
        <strain evidence="12 13">DSM 11550</strain>
    </source>
</reference>
<gene>
    <name evidence="12" type="ORF">C5F46_05385</name>
</gene>
<evidence type="ECO:0000256" key="10">
    <source>
        <dbReference type="RuleBase" id="RU003476"/>
    </source>
</evidence>